<accession>A0A0D3G4U1</accession>
<dbReference type="PaxDb" id="65489-OBART05G08170.1"/>
<keyword evidence="3" id="KW-1185">Reference proteome</keyword>
<evidence type="ECO:0000256" key="1">
    <source>
        <dbReference type="SAM" id="MobiDB-lite"/>
    </source>
</evidence>
<protein>
    <submittedName>
        <fullName evidence="2">Uncharacterized protein</fullName>
    </submittedName>
</protein>
<dbReference type="Gramene" id="OBART05G08170.1">
    <property type="protein sequence ID" value="OBART05G08170.1"/>
    <property type="gene ID" value="OBART05G08170"/>
</dbReference>
<sequence length="225" mass="23977">MATPNNNVVAAMSGTKGGSGTPCGSDVAASPLVEEAAASAEAAAGGRSRTSKGVLGRSSSGSEGLTTSALGWGGCDFWREKQRGGNAAAGIEQTDQRAATGGEIRTNPNTLIRDAILKQPVSGQFFEIALGKPSLRPVSQSRDAVRHQNLKSWHLWMFFIFLIARRRDRSMFASIIQEVKVLVLGGDREIVIRKVSRSQNSVSHFLANKARVESCSMVCGFIDPK</sequence>
<dbReference type="Proteomes" id="UP000026960">
    <property type="component" value="Chromosome 5"/>
</dbReference>
<dbReference type="EnsemblPlants" id="OBART05G08170.1">
    <property type="protein sequence ID" value="OBART05G08170.1"/>
    <property type="gene ID" value="OBART05G08170"/>
</dbReference>
<evidence type="ECO:0000313" key="3">
    <source>
        <dbReference type="Proteomes" id="UP000026960"/>
    </source>
</evidence>
<evidence type="ECO:0000313" key="2">
    <source>
        <dbReference type="EnsemblPlants" id="OBART05G08170.1"/>
    </source>
</evidence>
<dbReference type="HOGENOM" id="CLU_1148788_0_0_1"/>
<reference evidence="2" key="1">
    <citation type="journal article" date="2009" name="Rice">
        <title>De Novo Next Generation Sequencing of Plant Genomes.</title>
        <authorList>
            <person name="Rounsley S."/>
            <person name="Marri P.R."/>
            <person name="Yu Y."/>
            <person name="He R."/>
            <person name="Sisneros N."/>
            <person name="Goicoechea J.L."/>
            <person name="Lee S.J."/>
            <person name="Angelova A."/>
            <person name="Kudrna D."/>
            <person name="Luo M."/>
            <person name="Affourtit J."/>
            <person name="Desany B."/>
            <person name="Knight J."/>
            <person name="Niazi F."/>
            <person name="Egholm M."/>
            <person name="Wing R.A."/>
        </authorList>
    </citation>
    <scope>NUCLEOTIDE SEQUENCE [LARGE SCALE GENOMIC DNA]</scope>
    <source>
        <strain evidence="2">cv. IRGC 105608</strain>
    </source>
</reference>
<name>A0A0D3G4U1_9ORYZ</name>
<dbReference type="AlphaFoldDB" id="A0A0D3G4U1"/>
<feature type="region of interest" description="Disordered" evidence="1">
    <location>
        <begin position="41"/>
        <end position="64"/>
    </location>
</feature>
<reference evidence="2" key="2">
    <citation type="submission" date="2015-03" db="UniProtKB">
        <authorList>
            <consortium name="EnsemblPlants"/>
        </authorList>
    </citation>
    <scope>IDENTIFICATION</scope>
</reference>
<organism evidence="2">
    <name type="scientific">Oryza barthii</name>
    <dbReference type="NCBI Taxonomy" id="65489"/>
    <lineage>
        <taxon>Eukaryota</taxon>
        <taxon>Viridiplantae</taxon>
        <taxon>Streptophyta</taxon>
        <taxon>Embryophyta</taxon>
        <taxon>Tracheophyta</taxon>
        <taxon>Spermatophyta</taxon>
        <taxon>Magnoliopsida</taxon>
        <taxon>Liliopsida</taxon>
        <taxon>Poales</taxon>
        <taxon>Poaceae</taxon>
        <taxon>BOP clade</taxon>
        <taxon>Oryzoideae</taxon>
        <taxon>Oryzeae</taxon>
        <taxon>Oryzinae</taxon>
        <taxon>Oryza</taxon>
    </lineage>
</organism>
<proteinExistence type="predicted"/>